<keyword evidence="7" id="KW-1185">Reference proteome</keyword>
<dbReference type="Pfam" id="PF00175">
    <property type="entry name" value="NAD_binding_1"/>
    <property type="match status" value="1"/>
</dbReference>
<evidence type="ECO:0000256" key="1">
    <source>
        <dbReference type="ARBA" id="ARBA00001974"/>
    </source>
</evidence>
<proteinExistence type="predicted"/>
<dbReference type="GO" id="GO:0051537">
    <property type="term" value="F:2 iron, 2 sulfur cluster binding"/>
    <property type="evidence" value="ECO:0007669"/>
    <property type="project" value="UniProtKB-KW"/>
</dbReference>
<reference evidence="6 7" key="1">
    <citation type="submission" date="2019-05" db="EMBL/GenBank/DDBJ databases">
        <authorList>
            <person name="Lee S.D."/>
        </authorList>
    </citation>
    <scope>NUCLEOTIDE SEQUENCE [LARGE SCALE GENOMIC DNA]</scope>
    <source>
        <strain evidence="6 7">C5-26</strain>
    </source>
</reference>
<feature type="domain" description="FAD-binding FR-type" evidence="5">
    <location>
        <begin position="7"/>
        <end position="108"/>
    </location>
</feature>
<keyword evidence="3" id="KW-0411">Iron-sulfur</keyword>
<keyword evidence="2" id="KW-0001">2Fe-2S</keyword>
<name>A0A563E0B8_9MICO</name>
<dbReference type="PANTHER" id="PTHR47354:SF5">
    <property type="entry name" value="PROTEIN RFBI"/>
    <property type="match status" value="1"/>
</dbReference>
<organism evidence="6 7">
    <name type="scientific">Leekyejoonella antrihumi</name>
    <dbReference type="NCBI Taxonomy" id="1660198"/>
    <lineage>
        <taxon>Bacteria</taxon>
        <taxon>Bacillati</taxon>
        <taxon>Actinomycetota</taxon>
        <taxon>Actinomycetes</taxon>
        <taxon>Micrococcales</taxon>
        <taxon>Dermacoccaceae</taxon>
        <taxon>Leekyejoonella</taxon>
    </lineage>
</organism>
<dbReference type="PANTHER" id="PTHR47354">
    <property type="entry name" value="NADH OXIDOREDUCTASE HCR"/>
    <property type="match status" value="1"/>
</dbReference>
<dbReference type="OrthoDB" id="4307358at2"/>
<dbReference type="Gene3D" id="2.40.30.10">
    <property type="entry name" value="Translation factors"/>
    <property type="match status" value="1"/>
</dbReference>
<dbReference type="InterPro" id="IPR017927">
    <property type="entry name" value="FAD-bd_FR_type"/>
</dbReference>
<dbReference type="InterPro" id="IPR039261">
    <property type="entry name" value="FNR_nucleotide-bd"/>
</dbReference>
<dbReference type="SUPFAM" id="SSF52343">
    <property type="entry name" value="Ferredoxin reductase-like, C-terminal NADP-linked domain"/>
    <property type="match status" value="1"/>
</dbReference>
<evidence type="ECO:0000313" key="7">
    <source>
        <dbReference type="Proteomes" id="UP000320244"/>
    </source>
</evidence>
<evidence type="ECO:0000256" key="2">
    <source>
        <dbReference type="ARBA" id="ARBA00022714"/>
    </source>
</evidence>
<dbReference type="InterPro" id="IPR050415">
    <property type="entry name" value="MRET"/>
</dbReference>
<dbReference type="GO" id="GO:0016491">
    <property type="term" value="F:oxidoreductase activity"/>
    <property type="evidence" value="ECO:0007669"/>
    <property type="project" value="InterPro"/>
</dbReference>
<sequence>MSAPALWDDYPYRVVSSRRVTPVIQELHLTPDAAVMPYRPGQYALLNDRDYQVPQRSYSMANAPRADGVVSLLVTHVPDGPTSTWVHHQLTPGGLVTLSGPYGTFTPDPAEQGPVLLLAAGSGLAPARALAEGLLGGRPSRPVTLFFSARRAADVIDRSRFQDWANTRSGFRYLVTLTREPHAVDRPRIPDLLPGTLGDLTGWEVFASGPPGFVSGCATAARALGADAAMVHTEEFFTEPQPWTEQPPSPQLRKASPR</sequence>
<evidence type="ECO:0000256" key="3">
    <source>
        <dbReference type="ARBA" id="ARBA00023014"/>
    </source>
</evidence>
<dbReference type="Proteomes" id="UP000320244">
    <property type="component" value="Unassembled WGS sequence"/>
</dbReference>
<comment type="caution">
    <text evidence="6">The sequence shown here is derived from an EMBL/GenBank/DDBJ whole genome shotgun (WGS) entry which is preliminary data.</text>
</comment>
<dbReference type="Gene3D" id="3.40.50.80">
    <property type="entry name" value="Nucleotide-binding domain of ferredoxin-NADP reductase (FNR) module"/>
    <property type="match status" value="1"/>
</dbReference>
<dbReference type="InterPro" id="IPR008333">
    <property type="entry name" value="Cbr1-like_FAD-bd_dom"/>
</dbReference>
<protein>
    <recommendedName>
        <fullName evidence="5">FAD-binding FR-type domain-containing protein</fullName>
    </recommendedName>
</protein>
<feature type="region of interest" description="Disordered" evidence="4">
    <location>
        <begin position="236"/>
        <end position="258"/>
    </location>
</feature>
<reference evidence="6 7" key="2">
    <citation type="submission" date="2019-08" db="EMBL/GenBank/DDBJ databases">
        <title>Jejuicoccus antrihumi gen. nov., sp. nov., a new member of the family Dermacoccaceae isolated from a cave.</title>
        <authorList>
            <person name="Schumann P."/>
            <person name="Kim I.S."/>
        </authorList>
    </citation>
    <scope>NUCLEOTIDE SEQUENCE [LARGE SCALE GENOMIC DNA]</scope>
    <source>
        <strain evidence="6 7">C5-26</strain>
    </source>
</reference>
<evidence type="ECO:0000259" key="5">
    <source>
        <dbReference type="PROSITE" id="PS51384"/>
    </source>
</evidence>
<dbReference type="InterPro" id="IPR017938">
    <property type="entry name" value="Riboflavin_synthase-like_b-brl"/>
</dbReference>
<keyword evidence="2" id="KW-0408">Iron</keyword>
<keyword evidence="2" id="KW-0479">Metal-binding</keyword>
<dbReference type="PRINTS" id="PR00410">
    <property type="entry name" value="PHEHYDRXLASE"/>
</dbReference>
<comment type="cofactor">
    <cofactor evidence="1">
        <name>FAD</name>
        <dbReference type="ChEBI" id="CHEBI:57692"/>
    </cofactor>
</comment>
<dbReference type="AlphaFoldDB" id="A0A563E0B8"/>
<dbReference type="PROSITE" id="PS51384">
    <property type="entry name" value="FAD_FR"/>
    <property type="match status" value="1"/>
</dbReference>
<evidence type="ECO:0000313" key="6">
    <source>
        <dbReference type="EMBL" id="TWP35819.1"/>
    </source>
</evidence>
<accession>A0A563E0B8</accession>
<evidence type="ECO:0000256" key="4">
    <source>
        <dbReference type="SAM" id="MobiDB-lite"/>
    </source>
</evidence>
<dbReference type="InterPro" id="IPR001433">
    <property type="entry name" value="OxRdtase_FAD/NAD-bd"/>
</dbReference>
<dbReference type="RefSeq" id="WP_146317098.1">
    <property type="nucleotide sequence ID" value="NZ_VCQV01000016.1"/>
</dbReference>
<dbReference type="SUPFAM" id="SSF63380">
    <property type="entry name" value="Riboflavin synthase domain-like"/>
    <property type="match status" value="1"/>
</dbReference>
<dbReference type="Pfam" id="PF00970">
    <property type="entry name" value="FAD_binding_6"/>
    <property type="match status" value="1"/>
</dbReference>
<dbReference type="EMBL" id="VCQV01000016">
    <property type="protein sequence ID" value="TWP35819.1"/>
    <property type="molecule type" value="Genomic_DNA"/>
</dbReference>
<gene>
    <name evidence="6" type="ORF">FGL98_12485</name>
</gene>